<organism evidence="1">
    <name type="scientific">Timema douglasi</name>
    <name type="common">Walking stick</name>
    <dbReference type="NCBI Taxonomy" id="61478"/>
    <lineage>
        <taxon>Eukaryota</taxon>
        <taxon>Metazoa</taxon>
        <taxon>Ecdysozoa</taxon>
        <taxon>Arthropoda</taxon>
        <taxon>Hexapoda</taxon>
        <taxon>Insecta</taxon>
        <taxon>Pterygota</taxon>
        <taxon>Neoptera</taxon>
        <taxon>Polyneoptera</taxon>
        <taxon>Phasmatodea</taxon>
        <taxon>Timematodea</taxon>
        <taxon>Timematoidea</taxon>
        <taxon>Timematidae</taxon>
        <taxon>Timema</taxon>
    </lineage>
</organism>
<name>A0A7R8VWM9_TIMDO</name>
<accession>A0A7R8VWM9</accession>
<protein>
    <submittedName>
        <fullName evidence="1">Uncharacterized protein</fullName>
    </submittedName>
</protein>
<dbReference type="AlphaFoldDB" id="A0A7R8VWM9"/>
<gene>
    <name evidence="1" type="ORF">TDIB3V08_LOCUS11705</name>
</gene>
<proteinExistence type="predicted"/>
<reference evidence="1" key="1">
    <citation type="submission" date="2020-11" db="EMBL/GenBank/DDBJ databases">
        <authorList>
            <person name="Tran Van P."/>
        </authorList>
    </citation>
    <scope>NUCLEOTIDE SEQUENCE</scope>
</reference>
<dbReference type="EMBL" id="OA575731">
    <property type="protein sequence ID" value="CAD7205554.1"/>
    <property type="molecule type" value="Genomic_DNA"/>
</dbReference>
<evidence type="ECO:0000313" key="1">
    <source>
        <dbReference type="EMBL" id="CAD7205554.1"/>
    </source>
</evidence>
<sequence length="128" mass="14078">MTRITLGELADKPLPRAARSKFPNTLRVQSRSWKTATLGRLSNSCLAGARSENLYHPPKTPSGKRYILRERDCCQHLNMLIPGWQLFGVTACALRLLTARGVTMLANTLVVLSSTAEDGDIEVRISVG</sequence>